<name>A0A3B1E2L7_9ZZZZ</name>
<proteinExistence type="predicted"/>
<protein>
    <submittedName>
        <fullName evidence="1">Uncharacterized protein</fullName>
    </submittedName>
</protein>
<evidence type="ECO:0000313" key="1">
    <source>
        <dbReference type="EMBL" id="VAX36187.1"/>
    </source>
</evidence>
<reference evidence="1" key="1">
    <citation type="submission" date="2018-06" db="EMBL/GenBank/DDBJ databases">
        <authorList>
            <person name="Zhirakovskaya E."/>
        </authorList>
    </citation>
    <scope>NUCLEOTIDE SEQUENCE</scope>
</reference>
<gene>
    <name evidence="1" type="ORF">MNBD_PLANCTO02-2875</name>
</gene>
<organism evidence="1">
    <name type="scientific">hydrothermal vent metagenome</name>
    <dbReference type="NCBI Taxonomy" id="652676"/>
    <lineage>
        <taxon>unclassified sequences</taxon>
        <taxon>metagenomes</taxon>
        <taxon>ecological metagenomes</taxon>
    </lineage>
</organism>
<accession>A0A3B1E2L7</accession>
<sequence>MSNTFNIGLSEEQRKLLLQGLRYVHSSVAYDIFKPTPEATEARQKKLQEIESLASQLNNANPINVPVNA</sequence>
<dbReference type="EMBL" id="UOGL01000038">
    <property type="protein sequence ID" value="VAX36187.1"/>
    <property type="molecule type" value="Genomic_DNA"/>
</dbReference>
<dbReference type="AlphaFoldDB" id="A0A3B1E2L7"/>